<dbReference type="PROSITE" id="PS51233">
    <property type="entry name" value="VWFD"/>
    <property type="match status" value="1"/>
</dbReference>
<keyword evidence="1" id="KW-0732">Signal</keyword>
<dbReference type="InterPro" id="IPR000884">
    <property type="entry name" value="TSP1_rpt"/>
</dbReference>
<reference evidence="6" key="1">
    <citation type="submission" date="2025-08" db="UniProtKB">
        <authorList>
            <consortium name="RefSeq"/>
        </authorList>
    </citation>
    <scope>IDENTIFICATION</scope>
    <source>
        <tissue evidence="6">Testes</tissue>
    </source>
</reference>
<feature type="domain" description="VWFD" evidence="4">
    <location>
        <begin position="441"/>
        <end position="654"/>
    </location>
</feature>
<evidence type="ECO:0000313" key="5">
    <source>
        <dbReference type="Proteomes" id="UP000694865"/>
    </source>
</evidence>
<feature type="region of interest" description="Disordered" evidence="3">
    <location>
        <begin position="108"/>
        <end position="135"/>
    </location>
</feature>
<proteinExistence type="predicted"/>
<evidence type="ECO:0000256" key="2">
    <source>
        <dbReference type="ARBA" id="ARBA00023157"/>
    </source>
</evidence>
<dbReference type="InterPro" id="IPR001846">
    <property type="entry name" value="VWF_type-D"/>
</dbReference>
<evidence type="ECO:0000256" key="3">
    <source>
        <dbReference type="SAM" id="MobiDB-lite"/>
    </source>
</evidence>
<dbReference type="PROSITE" id="PS50092">
    <property type="entry name" value="TSP1"/>
    <property type="match status" value="1"/>
</dbReference>
<dbReference type="GeneID" id="102810325"/>
<accession>A0ABM0LTR8</accession>
<gene>
    <name evidence="6" type="primary">LOC102810325</name>
</gene>
<evidence type="ECO:0000259" key="4">
    <source>
        <dbReference type="PROSITE" id="PS51233"/>
    </source>
</evidence>
<evidence type="ECO:0000313" key="6">
    <source>
        <dbReference type="RefSeq" id="XP_006811159.1"/>
    </source>
</evidence>
<organism evidence="5 6">
    <name type="scientific">Saccoglossus kowalevskii</name>
    <name type="common">Acorn worm</name>
    <dbReference type="NCBI Taxonomy" id="10224"/>
    <lineage>
        <taxon>Eukaryota</taxon>
        <taxon>Metazoa</taxon>
        <taxon>Hemichordata</taxon>
        <taxon>Enteropneusta</taxon>
        <taxon>Harrimaniidae</taxon>
        <taxon>Saccoglossus</taxon>
    </lineage>
</organism>
<protein>
    <submittedName>
        <fullName evidence="6">Uncharacterized protein LOC102810325</fullName>
    </submittedName>
</protein>
<feature type="region of interest" description="Disordered" evidence="3">
    <location>
        <begin position="80"/>
        <end position="99"/>
    </location>
</feature>
<dbReference type="PANTHER" id="PTHR14949">
    <property type="entry name" value="EGF-LIKE-DOMAIN, MULTIPLE 7, 8"/>
    <property type="match status" value="1"/>
</dbReference>
<feature type="compositionally biased region" description="Polar residues" evidence="3">
    <location>
        <begin position="108"/>
        <end position="118"/>
    </location>
</feature>
<keyword evidence="2" id="KW-1015">Disulfide bond</keyword>
<name>A0ABM0LTR8_SACKO</name>
<dbReference type="InterPro" id="IPR050969">
    <property type="entry name" value="Dev_Signal_Modulators"/>
</dbReference>
<keyword evidence="5" id="KW-1185">Reference proteome</keyword>
<feature type="compositionally biased region" description="Low complexity" evidence="3">
    <location>
        <begin position="119"/>
        <end position="135"/>
    </location>
</feature>
<evidence type="ECO:0000256" key="1">
    <source>
        <dbReference type="ARBA" id="ARBA00022729"/>
    </source>
</evidence>
<dbReference type="PANTHER" id="PTHR14949:SF54">
    <property type="entry name" value="VWFD DOMAIN-CONTAINING PROTEIN"/>
    <property type="match status" value="1"/>
</dbReference>
<dbReference type="Proteomes" id="UP000694865">
    <property type="component" value="Unplaced"/>
</dbReference>
<sequence length="657" mass="73639">MSSVSGTVTEDETDYITTHVPTDVEASIGMETGTEFSQHITTDNNNAETTAYFPTKTLAMSSYYSTNDISTASSTVYPQTSTHVPSTGDTGTAAGNVTDTTEGEHLTTANRETSQNIISSHQSVSTSLQSTRSSTTMPTMAQTTVVCAWQAWGSCSATCGPHGIRTRYCVIGNVIMDTEEETCNRNCHNGGQLTAQYCICPLHYHSTCCELHSSTDISLVISSTDEVLFTCGVTFIHSSDTWNLEFEWFAGSISIFTENIANGAVQSILTEDKWIGKMGSSIKCSVKITDGGIYLGELISDPYFAGIKIHAPSVIDLYENDGEVSFQMESTVPFVCRSGTVPSYYPCQMKVQASISDRYWWYTRFQDVVARDECGTTFTPGNSVGMHMVYLKAKRDFFNDGDGYILLEFPRIRTSYSRIWNNYKIPDIVQVRTHDRDRPVRKCCSSGDPHLTSFDNTYFHVYSPGEFIFYKHKYLPYEIQTRLTRCGSVACNCGIAVRAGDDIIIIDKCQSVSILTVYYRWGRQYYYYRRYSILNIEVKAIGQMTPGFKLIRMYSGTMYKIHLPTGAYVEVYTYQYSSYINICFSPAADDYGWIGGGLCGSYDNDDGNDFLHGPFGASTNIYSNTRPTYYSYWGSIPTAFSDSWRFEKMKDFSRDHS</sequence>
<dbReference type="RefSeq" id="XP_006811159.1">
    <property type="nucleotide sequence ID" value="XM_006811096.1"/>
</dbReference>